<protein>
    <submittedName>
        <fullName evidence="2">Predicted protein</fullName>
    </submittedName>
</protein>
<feature type="chain" id="PRO_5002747157" evidence="1">
    <location>
        <begin position="17"/>
        <end position="363"/>
    </location>
</feature>
<evidence type="ECO:0000256" key="1">
    <source>
        <dbReference type="SAM" id="SignalP"/>
    </source>
</evidence>
<dbReference type="AlphaFoldDB" id="B0DB95"/>
<dbReference type="KEGG" id="lbc:LACBIDRAFT_327129"/>
<dbReference type="EMBL" id="DS547102">
    <property type="protein sequence ID" value="EDR07949.1"/>
    <property type="molecule type" value="Genomic_DNA"/>
</dbReference>
<gene>
    <name evidence="2" type="ORF">LACBIDRAFT_327129</name>
</gene>
<sequence length="363" mass="40736">MTLLTLLFLLTPLALSQLLGMMSKVLIKVKEIKNYIKKDNIHLKIQTLDRTTVKRTIQACLGISQLRTPSLLRATPSSRSLDHHESLKQLHCPESTHTYFMGFQTMIILLLQLSKKPSLAISLSLRIINTTSNKLSIAAVVDDNLKPHLTLMLKEGTLMKIKHLTSIQNQMNLNIPGLYLTSFIVSLYHHHSQLYAIDPKGTKHSLVNSPTCSEFPDLEWTNILAGRAVNLDAVLSGYYSMSNKDEQVEEIGDLEIRFGTVNPTKTVSTAVEWSIMWNRALAGELAEYAEYIIGLFTATDAHFHDRVILFDKAVWHCIGTRRDLELTDLNKFSDLRSTHMDSIGAAIIQQASLTTNIKPNATS</sequence>
<keyword evidence="1" id="KW-0732">Signal</keyword>
<evidence type="ECO:0000313" key="2">
    <source>
        <dbReference type="EMBL" id="EDR07949.1"/>
    </source>
</evidence>
<keyword evidence="3" id="KW-1185">Reference proteome</keyword>
<feature type="signal peptide" evidence="1">
    <location>
        <begin position="1"/>
        <end position="16"/>
    </location>
</feature>
<dbReference type="Proteomes" id="UP000001194">
    <property type="component" value="Unassembled WGS sequence"/>
</dbReference>
<organism evidence="3">
    <name type="scientific">Laccaria bicolor (strain S238N-H82 / ATCC MYA-4686)</name>
    <name type="common">Bicoloured deceiver</name>
    <name type="synonym">Laccaria laccata var. bicolor</name>
    <dbReference type="NCBI Taxonomy" id="486041"/>
    <lineage>
        <taxon>Eukaryota</taxon>
        <taxon>Fungi</taxon>
        <taxon>Dikarya</taxon>
        <taxon>Basidiomycota</taxon>
        <taxon>Agaricomycotina</taxon>
        <taxon>Agaricomycetes</taxon>
        <taxon>Agaricomycetidae</taxon>
        <taxon>Agaricales</taxon>
        <taxon>Agaricineae</taxon>
        <taxon>Hydnangiaceae</taxon>
        <taxon>Laccaria</taxon>
    </lineage>
</organism>
<dbReference type="RefSeq" id="XP_001881019.1">
    <property type="nucleotide sequence ID" value="XM_001880984.1"/>
</dbReference>
<name>B0DB95_LACBS</name>
<accession>B0DB95</accession>
<dbReference type="InParanoid" id="B0DB95"/>
<reference evidence="2 3" key="1">
    <citation type="journal article" date="2008" name="Nature">
        <title>The genome of Laccaria bicolor provides insights into mycorrhizal symbiosis.</title>
        <authorList>
            <person name="Martin F."/>
            <person name="Aerts A."/>
            <person name="Ahren D."/>
            <person name="Brun A."/>
            <person name="Danchin E.G.J."/>
            <person name="Duchaussoy F."/>
            <person name="Gibon J."/>
            <person name="Kohler A."/>
            <person name="Lindquist E."/>
            <person name="Pereda V."/>
            <person name="Salamov A."/>
            <person name="Shapiro H.J."/>
            <person name="Wuyts J."/>
            <person name="Blaudez D."/>
            <person name="Buee M."/>
            <person name="Brokstein P."/>
            <person name="Canbaeck B."/>
            <person name="Cohen D."/>
            <person name="Courty P.E."/>
            <person name="Coutinho P.M."/>
            <person name="Delaruelle C."/>
            <person name="Detter J.C."/>
            <person name="Deveau A."/>
            <person name="DiFazio S."/>
            <person name="Duplessis S."/>
            <person name="Fraissinet-Tachet L."/>
            <person name="Lucic E."/>
            <person name="Frey-Klett P."/>
            <person name="Fourrey C."/>
            <person name="Feussner I."/>
            <person name="Gay G."/>
            <person name="Grimwood J."/>
            <person name="Hoegger P.J."/>
            <person name="Jain P."/>
            <person name="Kilaru S."/>
            <person name="Labbe J."/>
            <person name="Lin Y.C."/>
            <person name="Legue V."/>
            <person name="Le Tacon F."/>
            <person name="Marmeisse R."/>
            <person name="Melayah D."/>
            <person name="Montanini B."/>
            <person name="Muratet M."/>
            <person name="Nehls U."/>
            <person name="Niculita-Hirzel H."/>
            <person name="Oudot-Le Secq M.P."/>
            <person name="Peter M."/>
            <person name="Quesneville H."/>
            <person name="Rajashekar B."/>
            <person name="Reich M."/>
            <person name="Rouhier N."/>
            <person name="Schmutz J."/>
            <person name="Yin T."/>
            <person name="Chalot M."/>
            <person name="Henrissat B."/>
            <person name="Kuees U."/>
            <person name="Lucas S."/>
            <person name="Van de Peer Y."/>
            <person name="Podila G.K."/>
            <person name="Polle A."/>
            <person name="Pukkila P.J."/>
            <person name="Richardson P.M."/>
            <person name="Rouze P."/>
            <person name="Sanders I.R."/>
            <person name="Stajich J.E."/>
            <person name="Tunlid A."/>
            <person name="Tuskan G."/>
            <person name="Grigoriev I.V."/>
        </authorList>
    </citation>
    <scope>NUCLEOTIDE SEQUENCE [LARGE SCALE GENOMIC DNA]</scope>
    <source>
        <strain evidence="3">S238N-H82 / ATCC MYA-4686</strain>
    </source>
</reference>
<dbReference type="GeneID" id="6076831"/>
<dbReference type="OrthoDB" id="2355984at2759"/>
<proteinExistence type="predicted"/>
<dbReference type="STRING" id="486041.B0DB95"/>
<dbReference type="HOGENOM" id="CLU_763056_0_0_1"/>
<evidence type="ECO:0000313" key="3">
    <source>
        <dbReference type="Proteomes" id="UP000001194"/>
    </source>
</evidence>